<dbReference type="EMBL" id="MU007070">
    <property type="protein sequence ID" value="KAF2425298.1"/>
    <property type="molecule type" value="Genomic_DNA"/>
</dbReference>
<dbReference type="AlphaFoldDB" id="A0A9P4NK40"/>
<evidence type="ECO:0000256" key="4">
    <source>
        <dbReference type="RuleBase" id="RU000572"/>
    </source>
</evidence>
<protein>
    <recommendedName>
        <fullName evidence="4">60S ribosomal protein L13</fullName>
    </recommendedName>
</protein>
<feature type="compositionally biased region" description="Basic and acidic residues" evidence="5">
    <location>
        <begin position="38"/>
        <end position="49"/>
    </location>
</feature>
<dbReference type="InterPro" id="IPR001380">
    <property type="entry name" value="Ribosomal_eL13"/>
</dbReference>
<evidence type="ECO:0000256" key="5">
    <source>
        <dbReference type="SAM" id="MobiDB-lite"/>
    </source>
</evidence>
<organism evidence="6 7">
    <name type="scientific">Tothia fuscella</name>
    <dbReference type="NCBI Taxonomy" id="1048955"/>
    <lineage>
        <taxon>Eukaryota</taxon>
        <taxon>Fungi</taxon>
        <taxon>Dikarya</taxon>
        <taxon>Ascomycota</taxon>
        <taxon>Pezizomycotina</taxon>
        <taxon>Dothideomycetes</taxon>
        <taxon>Pleosporomycetidae</taxon>
        <taxon>Venturiales</taxon>
        <taxon>Cylindrosympodiaceae</taxon>
        <taxon>Tothia</taxon>
    </lineage>
</organism>
<keyword evidence="7" id="KW-1185">Reference proteome</keyword>
<dbReference type="GO" id="GO:0006412">
    <property type="term" value="P:translation"/>
    <property type="evidence" value="ECO:0007669"/>
    <property type="project" value="InterPro"/>
</dbReference>
<dbReference type="PANTHER" id="PTHR11722">
    <property type="entry name" value="60S RIBOSOMAL PROTEIN L13"/>
    <property type="match status" value="1"/>
</dbReference>
<evidence type="ECO:0000256" key="3">
    <source>
        <dbReference type="ARBA" id="ARBA00023274"/>
    </source>
</evidence>
<dbReference type="PROSITE" id="PS01104">
    <property type="entry name" value="RIBOSOMAL_L13E"/>
    <property type="match status" value="1"/>
</dbReference>
<name>A0A9P4NK40_9PEZI</name>
<dbReference type="Pfam" id="PF01294">
    <property type="entry name" value="Ribosomal_L13e"/>
    <property type="match status" value="1"/>
</dbReference>
<dbReference type="OrthoDB" id="10264538at2759"/>
<accession>A0A9P4NK40</accession>
<dbReference type="GO" id="GO:0022625">
    <property type="term" value="C:cytosolic large ribosomal subunit"/>
    <property type="evidence" value="ECO:0007669"/>
    <property type="project" value="TreeGrafter"/>
</dbReference>
<dbReference type="InterPro" id="IPR018256">
    <property type="entry name" value="Ribosomal_eL13_CS"/>
</dbReference>
<dbReference type="GO" id="GO:0003723">
    <property type="term" value="F:RNA binding"/>
    <property type="evidence" value="ECO:0007669"/>
    <property type="project" value="TreeGrafter"/>
</dbReference>
<feature type="region of interest" description="Disordered" evidence="5">
    <location>
        <begin position="29"/>
        <end position="49"/>
    </location>
</feature>
<dbReference type="Proteomes" id="UP000800235">
    <property type="component" value="Unassembled WGS sequence"/>
</dbReference>
<dbReference type="Gene3D" id="1.20.5.110">
    <property type="match status" value="1"/>
</dbReference>
<dbReference type="PANTHER" id="PTHR11722:SF0">
    <property type="entry name" value="LARGE RIBOSOMAL SUBUNIT PROTEIN EL13"/>
    <property type="match status" value="1"/>
</dbReference>
<evidence type="ECO:0000313" key="7">
    <source>
        <dbReference type="Proteomes" id="UP000800235"/>
    </source>
</evidence>
<evidence type="ECO:0000313" key="6">
    <source>
        <dbReference type="EMBL" id="KAF2425298.1"/>
    </source>
</evidence>
<keyword evidence="2 4" id="KW-0689">Ribosomal protein</keyword>
<gene>
    <name evidence="6" type="ORF">EJ08DRAFT_652100</name>
</gene>
<comment type="similarity">
    <text evidence="1 4">Belongs to the eukaryotic ribosomal protein eL13 family.</text>
</comment>
<evidence type="ECO:0000256" key="2">
    <source>
        <dbReference type="ARBA" id="ARBA00022980"/>
    </source>
</evidence>
<keyword evidence="3 4" id="KW-0687">Ribonucleoprotein</keyword>
<dbReference type="HAMAP" id="MF_00499">
    <property type="entry name" value="Ribosomal_eL13"/>
    <property type="match status" value="1"/>
</dbReference>
<evidence type="ECO:0000256" key="1">
    <source>
        <dbReference type="ARBA" id="ARBA00005640"/>
    </source>
</evidence>
<comment type="caution">
    <text evidence="6">The sequence shown here is derived from an EMBL/GenBank/DDBJ whole genome shotgun (WGS) entry which is preliminary data.</text>
</comment>
<sequence>MTVKHNQQLQKNHFRKDWQRYVRVHFDQPGRKQRRRGARIEKAAKLAPRPTDKLRPVVRCPTIKYNRRVRAGRGFTLAELKAAGIPRKYAPTIGISVDPRRQNLSEESLKVNVERLKDYMKRVIVFPRKTGKTKTGDASKEDVENAKKGEDTIARMSAGLPIKNVIKVPEVQLKDEKSTEDVYKKLRAARSDARFVGVREKRAKAKADEEKAKK</sequence>
<dbReference type="GO" id="GO:0003735">
    <property type="term" value="F:structural constituent of ribosome"/>
    <property type="evidence" value="ECO:0007669"/>
    <property type="project" value="InterPro"/>
</dbReference>
<proteinExistence type="inferred from homology"/>
<reference evidence="6" key="1">
    <citation type="journal article" date="2020" name="Stud. Mycol.">
        <title>101 Dothideomycetes genomes: a test case for predicting lifestyles and emergence of pathogens.</title>
        <authorList>
            <person name="Haridas S."/>
            <person name="Albert R."/>
            <person name="Binder M."/>
            <person name="Bloem J."/>
            <person name="Labutti K."/>
            <person name="Salamov A."/>
            <person name="Andreopoulos B."/>
            <person name="Baker S."/>
            <person name="Barry K."/>
            <person name="Bills G."/>
            <person name="Bluhm B."/>
            <person name="Cannon C."/>
            <person name="Castanera R."/>
            <person name="Culley D."/>
            <person name="Daum C."/>
            <person name="Ezra D."/>
            <person name="Gonzalez J."/>
            <person name="Henrissat B."/>
            <person name="Kuo A."/>
            <person name="Liang C."/>
            <person name="Lipzen A."/>
            <person name="Lutzoni F."/>
            <person name="Magnuson J."/>
            <person name="Mondo S."/>
            <person name="Nolan M."/>
            <person name="Ohm R."/>
            <person name="Pangilinan J."/>
            <person name="Park H.-J."/>
            <person name="Ramirez L."/>
            <person name="Alfaro M."/>
            <person name="Sun H."/>
            <person name="Tritt A."/>
            <person name="Yoshinaga Y."/>
            <person name="Zwiers L.-H."/>
            <person name="Turgeon B."/>
            <person name="Goodwin S."/>
            <person name="Spatafora J."/>
            <person name="Crous P."/>
            <person name="Grigoriev I."/>
        </authorList>
    </citation>
    <scope>NUCLEOTIDE SEQUENCE</scope>
    <source>
        <strain evidence="6">CBS 130266</strain>
    </source>
</reference>